<keyword evidence="9 16" id="KW-0406">Ion transport</keyword>
<dbReference type="AlphaFoldDB" id="A0A450RUM4"/>
<dbReference type="SUPFAM" id="SSF81573">
    <property type="entry name" value="F1F0 ATP synthase subunit B, membrane domain"/>
    <property type="match status" value="1"/>
</dbReference>
<evidence type="ECO:0000256" key="3">
    <source>
        <dbReference type="ARBA" id="ARBA00022475"/>
    </source>
</evidence>
<dbReference type="EMBL" id="CAADEY010000002">
    <property type="protein sequence ID" value="VFJ42745.1"/>
    <property type="molecule type" value="Genomic_DNA"/>
</dbReference>
<dbReference type="PANTHER" id="PTHR33445:SF1">
    <property type="entry name" value="ATP SYNTHASE SUBUNIT B"/>
    <property type="match status" value="1"/>
</dbReference>
<dbReference type="GO" id="GO:0005886">
    <property type="term" value="C:plasma membrane"/>
    <property type="evidence" value="ECO:0007669"/>
    <property type="project" value="UniProtKB-SubCell"/>
</dbReference>
<dbReference type="FunFam" id="1.20.5.620:FF:000001">
    <property type="entry name" value="ATP synthase subunit b"/>
    <property type="match status" value="1"/>
</dbReference>
<accession>A0A450RUM4</accession>
<dbReference type="GO" id="GO:0045259">
    <property type="term" value="C:proton-transporting ATP synthase complex"/>
    <property type="evidence" value="ECO:0007669"/>
    <property type="project" value="UniProtKB-KW"/>
</dbReference>
<evidence type="ECO:0000256" key="18">
    <source>
        <dbReference type="SAM" id="Coils"/>
    </source>
</evidence>
<evidence type="ECO:0000256" key="4">
    <source>
        <dbReference type="ARBA" id="ARBA00022519"/>
    </source>
</evidence>
<dbReference type="Pfam" id="PF00430">
    <property type="entry name" value="ATP-synt_B"/>
    <property type="match status" value="1"/>
</dbReference>
<evidence type="ECO:0000313" key="20">
    <source>
        <dbReference type="EMBL" id="VFJ47037.1"/>
    </source>
</evidence>
<evidence type="ECO:0000256" key="5">
    <source>
        <dbReference type="ARBA" id="ARBA00022547"/>
    </source>
</evidence>
<evidence type="ECO:0000313" key="19">
    <source>
        <dbReference type="EMBL" id="VFJ42745.1"/>
    </source>
</evidence>
<keyword evidence="3 16" id="KW-1003">Cell membrane</keyword>
<dbReference type="GO" id="GO:0046933">
    <property type="term" value="F:proton-transporting ATP synthase activity, rotational mechanism"/>
    <property type="evidence" value="ECO:0007669"/>
    <property type="project" value="UniProtKB-UniRule"/>
</dbReference>
<evidence type="ECO:0000256" key="16">
    <source>
        <dbReference type="HAMAP-Rule" id="MF_01398"/>
    </source>
</evidence>
<keyword evidence="8 16" id="KW-1133">Transmembrane helix</keyword>
<evidence type="ECO:0000256" key="2">
    <source>
        <dbReference type="ARBA" id="ARBA00022448"/>
    </source>
</evidence>
<keyword evidence="11 16" id="KW-0066">ATP synthesis</keyword>
<dbReference type="PANTHER" id="PTHR33445">
    <property type="entry name" value="ATP SYNTHASE SUBUNIT B', CHLOROPLASTIC"/>
    <property type="match status" value="1"/>
</dbReference>
<evidence type="ECO:0000256" key="6">
    <source>
        <dbReference type="ARBA" id="ARBA00022692"/>
    </source>
</evidence>
<evidence type="ECO:0000256" key="15">
    <source>
        <dbReference type="ARBA" id="ARBA00037847"/>
    </source>
</evidence>
<evidence type="ECO:0000256" key="8">
    <source>
        <dbReference type="ARBA" id="ARBA00022989"/>
    </source>
</evidence>
<organism evidence="19">
    <name type="scientific">Candidatus Kentrum sp. DK</name>
    <dbReference type="NCBI Taxonomy" id="2126562"/>
    <lineage>
        <taxon>Bacteria</taxon>
        <taxon>Pseudomonadati</taxon>
        <taxon>Pseudomonadota</taxon>
        <taxon>Gammaproteobacteria</taxon>
        <taxon>Candidatus Kentrum</taxon>
    </lineage>
</organism>
<comment type="subcellular location">
    <subcellularLocation>
        <location evidence="16">Cell membrane</location>
        <topology evidence="16">Single-pass membrane protein</topology>
    </subcellularLocation>
    <subcellularLocation>
        <location evidence="15">Endomembrane system</location>
        <topology evidence="15">Single-pass membrane protein</topology>
    </subcellularLocation>
</comment>
<comment type="function">
    <text evidence="12 16">F(1)F(0) ATP synthase produces ATP from ADP in the presence of a proton or sodium gradient. F-type ATPases consist of two structural domains, F(1) containing the extramembraneous catalytic core and F(0) containing the membrane proton channel, linked together by a central stalk and a peripheral stalk. During catalysis, ATP synthesis in the catalytic domain of F(1) is coupled via a rotary mechanism of the central stalk subunits to proton translocation.</text>
</comment>
<comment type="function">
    <text evidence="13">Component of the F(0) channel, it forms part of the peripheral stalk, linking F(1) to F(0). The b'-subunit is a diverged and duplicated form of b found in plants and photosynthetic bacteria.</text>
</comment>
<evidence type="ECO:0000256" key="12">
    <source>
        <dbReference type="ARBA" id="ARBA00025198"/>
    </source>
</evidence>
<dbReference type="NCBIfam" id="TIGR01144">
    <property type="entry name" value="ATP_synt_b"/>
    <property type="match status" value="1"/>
</dbReference>
<evidence type="ECO:0000256" key="17">
    <source>
        <dbReference type="RuleBase" id="RU003848"/>
    </source>
</evidence>
<proteinExistence type="inferred from homology"/>
<comment type="subunit">
    <text evidence="16">F-type ATPases have 2 components, F(1) - the catalytic core - and F(0) - the membrane proton channel. F(1) has five subunits: alpha(3), beta(3), gamma(1), delta(1), epsilon(1). F(0) has three main subunits: a(1), b(2) and c(10-14). The alpha and beta chains form an alternating ring which encloses part of the gamma chain. F(1) is attached to F(0) by a central stalk formed by the gamma and epsilon chains, while a peripheral stalk is formed by the delta and b chains.</text>
</comment>
<dbReference type="InterPro" id="IPR005864">
    <property type="entry name" value="ATP_synth_F0_bsu_bac"/>
</dbReference>
<keyword evidence="18" id="KW-0175">Coiled coil</keyword>
<reference evidence="19" key="1">
    <citation type="submission" date="2019-02" db="EMBL/GenBank/DDBJ databases">
        <authorList>
            <person name="Gruber-Vodicka R. H."/>
            <person name="Seah K. B. B."/>
        </authorList>
    </citation>
    <scope>NUCLEOTIDE SEQUENCE</scope>
    <source>
        <strain evidence="19">BECK_DK161</strain>
        <strain evidence="20">BECK_DK47</strain>
    </source>
</reference>
<feature type="transmembrane region" description="Helical" evidence="16">
    <location>
        <begin position="6"/>
        <end position="26"/>
    </location>
</feature>
<keyword evidence="2 16" id="KW-0813">Transport</keyword>
<protein>
    <recommendedName>
        <fullName evidence="16">ATP synthase subunit b</fullName>
    </recommendedName>
    <alternativeName>
        <fullName evidence="16">ATP synthase F(0) sector subunit b</fullName>
    </alternativeName>
    <alternativeName>
        <fullName evidence="16">ATPase subunit I</fullName>
    </alternativeName>
    <alternativeName>
        <fullName evidence="16">F-type ATPase subunit b</fullName>
        <shortName evidence="16">F-ATPase subunit b</shortName>
    </alternativeName>
</protein>
<dbReference type="CDD" id="cd06503">
    <property type="entry name" value="ATP-synt_Fo_b"/>
    <property type="match status" value="1"/>
</dbReference>
<keyword evidence="7 16" id="KW-0375">Hydrogen ion transport</keyword>
<evidence type="ECO:0000256" key="7">
    <source>
        <dbReference type="ARBA" id="ARBA00022781"/>
    </source>
</evidence>
<dbReference type="InterPro" id="IPR028987">
    <property type="entry name" value="ATP_synth_B-like_membr_sf"/>
</dbReference>
<feature type="coiled-coil region" evidence="18">
    <location>
        <begin position="95"/>
        <end position="122"/>
    </location>
</feature>
<evidence type="ECO:0000256" key="10">
    <source>
        <dbReference type="ARBA" id="ARBA00023136"/>
    </source>
</evidence>
<dbReference type="GO" id="GO:0046961">
    <property type="term" value="F:proton-transporting ATPase activity, rotational mechanism"/>
    <property type="evidence" value="ECO:0007669"/>
    <property type="project" value="TreeGrafter"/>
</dbReference>
<keyword evidence="5 16" id="KW-0138">CF(0)</keyword>
<dbReference type="InterPro" id="IPR002146">
    <property type="entry name" value="ATP_synth_b/b'su_bac/chlpt"/>
</dbReference>
<evidence type="ECO:0000256" key="9">
    <source>
        <dbReference type="ARBA" id="ARBA00023065"/>
    </source>
</evidence>
<name>A0A450RUM4_9GAMM</name>
<dbReference type="GO" id="GO:0012505">
    <property type="term" value="C:endomembrane system"/>
    <property type="evidence" value="ECO:0007669"/>
    <property type="project" value="UniProtKB-SubCell"/>
</dbReference>
<gene>
    <name evidence="16" type="primary">atpF</name>
    <name evidence="20" type="ORF">BECKDK2373B_GA0170837_101521</name>
    <name evidence="19" type="ORF">BECKDK2373C_GA0170839_100228</name>
</gene>
<evidence type="ECO:0000256" key="1">
    <source>
        <dbReference type="ARBA" id="ARBA00005513"/>
    </source>
</evidence>
<dbReference type="InterPro" id="IPR050059">
    <property type="entry name" value="ATP_synthase_B_chain"/>
</dbReference>
<dbReference type="NCBIfam" id="NF004411">
    <property type="entry name" value="PRK05759.1-2"/>
    <property type="match status" value="1"/>
</dbReference>
<comment type="subunit">
    <text evidence="14">F-type ATPases have 2 components, F(1) - the catalytic core - and F(0) - the membrane proton channel. F(1) has five subunits: alpha(3), beta(3), gamma(1), delta(1), epsilon(1). F(0) has four main subunits: a(1), b(2) and c(10-14). The alpha and beta chains form an alternating ring which encloses part of the gamma chain. F(1) is attached to F(0) by a central stalk formed by the gamma and epsilon chains, while a peripheral stalk is formed by the delta and b chains.</text>
</comment>
<evidence type="ECO:0000256" key="14">
    <source>
        <dbReference type="ARBA" id="ARBA00026054"/>
    </source>
</evidence>
<keyword evidence="6 16" id="KW-0812">Transmembrane</keyword>
<keyword evidence="10 16" id="KW-0472">Membrane</keyword>
<evidence type="ECO:0000256" key="11">
    <source>
        <dbReference type="ARBA" id="ARBA00023310"/>
    </source>
</evidence>
<comment type="similarity">
    <text evidence="1 16 17">Belongs to the ATPase B chain family.</text>
</comment>
<dbReference type="EMBL" id="CAADEX010000015">
    <property type="protein sequence ID" value="VFJ47037.1"/>
    <property type="molecule type" value="Genomic_DNA"/>
</dbReference>
<dbReference type="HAMAP" id="MF_01398">
    <property type="entry name" value="ATP_synth_b_bprime"/>
    <property type="match status" value="1"/>
</dbReference>
<sequence>MNLTATLIPQIVVFGVLVWFIRQFLWDPVLRILEDRKKRVADGLAAAERGHHEKELADRHARKTIHDAKEQAAAIINQAHKRAGEIVEESKDNARTEGERLISAAQSEIDQEKNRAREQLRKEVTKIALAGVEKILMREVDATAHNKVFEELTSQL</sequence>
<keyword evidence="4" id="KW-0997">Cell inner membrane</keyword>
<dbReference type="Gene3D" id="1.20.5.620">
    <property type="entry name" value="F1F0 ATP synthase subunit B, membrane domain"/>
    <property type="match status" value="1"/>
</dbReference>
<evidence type="ECO:0000256" key="13">
    <source>
        <dbReference type="ARBA" id="ARBA00025614"/>
    </source>
</evidence>